<accession>A0A6A6QUB4</accession>
<feature type="transmembrane region" description="Helical" evidence="1">
    <location>
        <begin position="25"/>
        <end position="46"/>
    </location>
</feature>
<dbReference type="AlphaFoldDB" id="A0A6A6QUB4"/>
<dbReference type="EMBL" id="MU004188">
    <property type="protein sequence ID" value="KAF2495985.1"/>
    <property type="molecule type" value="Genomic_DNA"/>
</dbReference>
<evidence type="ECO:0000256" key="1">
    <source>
        <dbReference type="SAM" id="Phobius"/>
    </source>
</evidence>
<protein>
    <submittedName>
        <fullName evidence="2">Uncharacterized protein</fullName>
    </submittedName>
</protein>
<feature type="transmembrane region" description="Helical" evidence="1">
    <location>
        <begin position="89"/>
        <end position="113"/>
    </location>
</feature>
<evidence type="ECO:0000313" key="2">
    <source>
        <dbReference type="EMBL" id="KAF2495985.1"/>
    </source>
</evidence>
<organism evidence="2 3">
    <name type="scientific">Lophium mytilinum</name>
    <dbReference type="NCBI Taxonomy" id="390894"/>
    <lineage>
        <taxon>Eukaryota</taxon>
        <taxon>Fungi</taxon>
        <taxon>Dikarya</taxon>
        <taxon>Ascomycota</taxon>
        <taxon>Pezizomycotina</taxon>
        <taxon>Dothideomycetes</taxon>
        <taxon>Pleosporomycetidae</taxon>
        <taxon>Mytilinidiales</taxon>
        <taxon>Mytilinidiaceae</taxon>
        <taxon>Lophium</taxon>
    </lineage>
</organism>
<dbReference type="Proteomes" id="UP000799750">
    <property type="component" value="Unassembled WGS sequence"/>
</dbReference>
<sequence>MPILASLTHPTDPRWHGVLRHGPRILISITLFTLFLWVITIAQMGWLATANNRYAKCWAAHHTPKTHFCTMDFPPRIWSRGHGDPASDFFFWCLGMVLVFEAIHLPLSLVLLVRHSLHPVATLVLSLIALGMWTWQVTFEMFGAWGIEWRIVAAFEGLLWTSVAAGWLVVGCYIAYVVFACMAVHRWRVGGKGRANRVPGKRLNEESELVDFGKI</sequence>
<feature type="transmembrane region" description="Helical" evidence="1">
    <location>
        <begin position="120"/>
        <end position="138"/>
    </location>
</feature>
<name>A0A6A6QUB4_9PEZI</name>
<gene>
    <name evidence="2" type="ORF">BU16DRAFT_526520</name>
</gene>
<proteinExistence type="predicted"/>
<reference evidence="2" key="1">
    <citation type="journal article" date="2020" name="Stud. Mycol.">
        <title>101 Dothideomycetes genomes: a test case for predicting lifestyles and emergence of pathogens.</title>
        <authorList>
            <person name="Haridas S."/>
            <person name="Albert R."/>
            <person name="Binder M."/>
            <person name="Bloem J."/>
            <person name="Labutti K."/>
            <person name="Salamov A."/>
            <person name="Andreopoulos B."/>
            <person name="Baker S."/>
            <person name="Barry K."/>
            <person name="Bills G."/>
            <person name="Bluhm B."/>
            <person name="Cannon C."/>
            <person name="Castanera R."/>
            <person name="Culley D."/>
            <person name="Daum C."/>
            <person name="Ezra D."/>
            <person name="Gonzalez J."/>
            <person name="Henrissat B."/>
            <person name="Kuo A."/>
            <person name="Liang C."/>
            <person name="Lipzen A."/>
            <person name="Lutzoni F."/>
            <person name="Magnuson J."/>
            <person name="Mondo S."/>
            <person name="Nolan M."/>
            <person name="Ohm R."/>
            <person name="Pangilinan J."/>
            <person name="Park H.-J."/>
            <person name="Ramirez L."/>
            <person name="Alfaro M."/>
            <person name="Sun H."/>
            <person name="Tritt A."/>
            <person name="Yoshinaga Y."/>
            <person name="Zwiers L.-H."/>
            <person name="Turgeon B."/>
            <person name="Goodwin S."/>
            <person name="Spatafora J."/>
            <person name="Crous P."/>
            <person name="Grigoriev I."/>
        </authorList>
    </citation>
    <scope>NUCLEOTIDE SEQUENCE</scope>
    <source>
        <strain evidence="2">CBS 269.34</strain>
    </source>
</reference>
<keyword evidence="3" id="KW-1185">Reference proteome</keyword>
<feature type="transmembrane region" description="Helical" evidence="1">
    <location>
        <begin position="158"/>
        <end position="184"/>
    </location>
</feature>
<keyword evidence="1" id="KW-0472">Membrane</keyword>
<keyword evidence="1" id="KW-0812">Transmembrane</keyword>
<evidence type="ECO:0000313" key="3">
    <source>
        <dbReference type="Proteomes" id="UP000799750"/>
    </source>
</evidence>
<keyword evidence="1" id="KW-1133">Transmembrane helix</keyword>